<dbReference type="Proteomes" id="UP000244898">
    <property type="component" value="Unassembled WGS sequence"/>
</dbReference>
<evidence type="ECO:0000313" key="2">
    <source>
        <dbReference type="EMBL" id="SPJ31355.1"/>
    </source>
</evidence>
<name>A0A2R8CFZ6_9RHOB</name>
<proteinExistence type="predicted"/>
<feature type="domain" description="6-phosphogluconate dehydrogenase NADP-binding" evidence="1">
    <location>
        <begin position="3"/>
        <end position="29"/>
    </location>
</feature>
<evidence type="ECO:0000259" key="1">
    <source>
        <dbReference type="Pfam" id="PF03446"/>
    </source>
</evidence>
<dbReference type="AlphaFoldDB" id="A0A2R8CFZ6"/>
<dbReference type="SUPFAM" id="SSF51735">
    <property type="entry name" value="NAD(P)-binding Rossmann-fold domains"/>
    <property type="match status" value="1"/>
</dbReference>
<dbReference type="InterPro" id="IPR036291">
    <property type="entry name" value="NAD(P)-bd_dom_sf"/>
</dbReference>
<reference evidence="3" key="1">
    <citation type="submission" date="2018-03" db="EMBL/GenBank/DDBJ databases">
        <authorList>
            <person name="Rodrigo-Torres L."/>
            <person name="Arahal R. D."/>
            <person name="Lucena T."/>
        </authorList>
    </citation>
    <scope>NUCLEOTIDE SEQUENCE [LARGE SCALE GENOMIC DNA]</scope>
    <source>
        <strain evidence="3">CECT 7615</strain>
    </source>
</reference>
<sequence>MTKIAFLCLGMMGYPIAGHLQAAGHDVTV</sequence>
<evidence type="ECO:0000313" key="3">
    <source>
        <dbReference type="Proteomes" id="UP000244898"/>
    </source>
</evidence>
<dbReference type="GO" id="GO:0050661">
    <property type="term" value="F:NADP binding"/>
    <property type="evidence" value="ECO:0007669"/>
    <property type="project" value="InterPro"/>
</dbReference>
<dbReference type="Gene3D" id="3.40.50.720">
    <property type="entry name" value="NAD(P)-binding Rossmann-like Domain"/>
    <property type="match status" value="1"/>
</dbReference>
<dbReference type="Pfam" id="PF03446">
    <property type="entry name" value="NAD_binding_2"/>
    <property type="match status" value="1"/>
</dbReference>
<protein>
    <recommendedName>
        <fullName evidence="1">6-phosphogluconate dehydrogenase NADP-binding domain-containing protein</fullName>
    </recommendedName>
</protein>
<organism evidence="2 3">
    <name type="scientific">Falsiruegeria mediterranea M17</name>
    <dbReference type="NCBI Taxonomy" id="1200281"/>
    <lineage>
        <taxon>Bacteria</taxon>
        <taxon>Pseudomonadati</taxon>
        <taxon>Pseudomonadota</taxon>
        <taxon>Alphaproteobacteria</taxon>
        <taxon>Rhodobacterales</taxon>
        <taxon>Roseobacteraceae</taxon>
        <taxon>Falsiruegeria</taxon>
    </lineage>
</organism>
<keyword evidence="3" id="KW-1185">Reference proteome</keyword>
<dbReference type="InterPro" id="IPR006115">
    <property type="entry name" value="6PGDH_NADP-bd"/>
</dbReference>
<gene>
    <name evidence="2" type="ORF">TRM7615_04898</name>
</gene>
<accession>A0A2R8CFZ6</accession>
<dbReference type="EMBL" id="ONZG01000021">
    <property type="protein sequence ID" value="SPJ31355.1"/>
    <property type="molecule type" value="Genomic_DNA"/>
</dbReference>